<name>A0ABX7BEN5_9PROT</name>
<evidence type="ECO:0000313" key="2">
    <source>
        <dbReference type="EMBL" id="QQP92055.1"/>
    </source>
</evidence>
<organism evidence="2 3">
    <name type="scientific">Skermanella cutis</name>
    <dbReference type="NCBI Taxonomy" id="2775420"/>
    <lineage>
        <taxon>Bacteria</taxon>
        <taxon>Pseudomonadati</taxon>
        <taxon>Pseudomonadota</taxon>
        <taxon>Alphaproteobacteria</taxon>
        <taxon>Rhodospirillales</taxon>
        <taxon>Azospirillaceae</taxon>
        <taxon>Skermanella</taxon>
    </lineage>
</organism>
<dbReference type="Gene3D" id="3.40.630.30">
    <property type="match status" value="1"/>
</dbReference>
<evidence type="ECO:0000313" key="3">
    <source>
        <dbReference type="Proteomes" id="UP000595197"/>
    </source>
</evidence>
<evidence type="ECO:0000259" key="1">
    <source>
        <dbReference type="Pfam" id="PF13480"/>
    </source>
</evidence>
<reference evidence="2" key="1">
    <citation type="submission" date="2021-02" db="EMBL/GenBank/DDBJ databases">
        <title>Skermanella TT6 skin isolate.</title>
        <authorList>
            <person name="Lee K."/>
            <person name="Ganzorig M."/>
        </authorList>
    </citation>
    <scope>NUCLEOTIDE SEQUENCE</scope>
    <source>
        <strain evidence="2">TT6</strain>
    </source>
</reference>
<dbReference type="SUPFAM" id="SSF55729">
    <property type="entry name" value="Acyl-CoA N-acyltransferases (Nat)"/>
    <property type="match status" value="1"/>
</dbReference>
<keyword evidence="3" id="KW-1185">Reference proteome</keyword>
<dbReference type="Pfam" id="PF13480">
    <property type="entry name" value="Acetyltransf_6"/>
    <property type="match status" value="1"/>
</dbReference>
<dbReference type="EMBL" id="CP067420">
    <property type="protein sequence ID" value="QQP92055.1"/>
    <property type="molecule type" value="Genomic_DNA"/>
</dbReference>
<dbReference type="Proteomes" id="UP000595197">
    <property type="component" value="Chromosome"/>
</dbReference>
<sequence length="393" mass="43600">MDGGSLRHDLAVEIDFLPAGRMPGLETAWTDLESRADGSFFLSWYWIGCWLDHLPDWARPHVLVARRAGQVVGLAILCRRTVWRYGVVRTPSWLLHETGDRGIDNLTIEYNGILADRSCADEVTSACLLWMARNLPGCDELVLAGLDQRTERSVRALADRLGYRLQVRRADSAKWVDLDAVRGQGGNYRAGLGKSTRAGVNRAIRLYEARGGVDFQAASDERQALAFFDGLETLHRRVWAARGKTDAFSNPVFRPFHRELIRRGIGSGVVRLCRAAAGGTDFGYLYNFVWRGTVLNYQSGFAYESDNRMKPGLVSHVLAVEDALARGEAAYDFMAGSSGHKAHLSNEQSPMTWVSIGPDRLARKVEAGLARVDGSLRQLRRRLLKPKAAPSGS</sequence>
<gene>
    <name evidence="2" type="ORF">IGS68_12985</name>
</gene>
<feature type="domain" description="BioF2-like acetyltransferase" evidence="1">
    <location>
        <begin position="194"/>
        <end position="341"/>
    </location>
</feature>
<proteinExistence type="predicted"/>
<dbReference type="InterPro" id="IPR016181">
    <property type="entry name" value="Acyl_CoA_acyltransferase"/>
</dbReference>
<protein>
    <submittedName>
        <fullName evidence="2">GNAT family N-acetyltransferase</fullName>
    </submittedName>
</protein>
<accession>A0ABX7BEN5</accession>
<dbReference type="InterPro" id="IPR038740">
    <property type="entry name" value="BioF2-like_GNAT_dom"/>
</dbReference>